<dbReference type="AlphaFoldDB" id="A0A8J3Q873"/>
<dbReference type="Proteomes" id="UP000612899">
    <property type="component" value="Unassembled WGS sequence"/>
</dbReference>
<evidence type="ECO:0000256" key="1">
    <source>
        <dbReference type="SAM" id="MobiDB-lite"/>
    </source>
</evidence>
<reference evidence="2" key="1">
    <citation type="submission" date="2021-01" db="EMBL/GenBank/DDBJ databases">
        <title>Whole genome shotgun sequence of Rhizocola hellebori NBRC 109834.</title>
        <authorList>
            <person name="Komaki H."/>
            <person name="Tamura T."/>
        </authorList>
    </citation>
    <scope>NUCLEOTIDE SEQUENCE</scope>
    <source>
        <strain evidence="2">NBRC 109834</strain>
    </source>
</reference>
<accession>A0A8J3Q873</accession>
<evidence type="ECO:0008006" key="4">
    <source>
        <dbReference type="Google" id="ProtNLM"/>
    </source>
</evidence>
<dbReference type="InterPro" id="IPR019239">
    <property type="entry name" value="VapB_antitoxin"/>
</dbReference>
<dbReference type="RefSeq" id="WP_203908903.1">
    <property type="nucleotide sequence ID" value="NZ_BONY01000016.1"/>
</dbReference>
<evidence type="ECO:0000313" key="3">
    <source>
        <dbReference type="Proteomes" id="UP000612899"/>
    </source>
</evidence>
<gene>
    <name evidence="2" type="ORF">Rhe02_31000</name>
</gene>
<name>A0A8J3Q873_9ACTN</name>
<feature type="region of interest" description="Disordered" evidence="1">
    <location>
        <begin position="41"/>
        <end position="69"/>
    </location>
</feature>
<comment type="caution">
    <text evidence="2">The sequence shown here is derived from an EMBL/GenBank/DDBJ whole genome shotgun (WGS) entry which is preliminary data.</text>
</comment>
<evidence type="ECO:0000313" key="2">
    <source>
        <dbReference type="EMBL" id="GIH05033.1"/>
    </source>
</evidence>
<dbReference type="EMBL" id="BONY01000016">
    <property type="protein sequence ID" value="GIH05033.1"/>
    <property type="molecule type" value="Genomic_DNA"/>
</dbReference>
<dbReference type="Pfam" id="PF09957">
    <property type="entry name" value="VapB_antitoxin"/>
    <property type="match status" value="1"/>
</dbReference>
<sequence length="69" mass="7511">MKTVIDLDPELTDAAAKVLGTHTKKDTVHAALRAAIAEAERKEERRRRLINSAGGPDLGDEKVMSGAWK</sequence>
<keyword evidence="3" id="KW-1185">Reference proteome</keyword>
<organism evidence="2 3">
    <name type="scientific">Rhizocola hellebori</name>
    <dbReference type="NCBI Taxonomy" id="1392758"/>
    <lineage>
        <taxon>Bacteria</taxon>
        <taxon>Bacillati</taxon>
        <taxon>Actinomycetota</taxon>
        <taxon>Actinomycetes</taxon>
        <taxon>Micromonosporales</taxon>
        <taxon>Micromonosporaceae</taxon>
        <taxon>Rhizocola</taxon>
    </lineage>
</organism>
<proteinExistence type="predicted"/>
<protein>
    <recommendedName>
        <fullName evidence="4">DUF2191 domain-containing protein</fullName>
    </recommendedName>
</protein>